<organism evidence="2 3">
    <name type="scientific">Providencia rettgeri</name>
    <dbReference type="NCBI Taxonomy" id="587"/>
    <lineage>
        <taxon>Bacteria</taxon>
        <taxon>Pseudomonadati</taxon>
        <taxon>Pseudomonadota</taxon>
        <taxon>Gammaproteobacteria</taxon>
        <taxon>Enterobacterales</taxon>
        <taxon>Morganellaceae</taxon>
        <taxon>Providencia</taxon>
    </lineage>
</organism>
<dbReference type="EMBL" id="JAHWLI010000085">
    <property type="protein sequence ID" value="MBW3118544.1"/>
    <property type="molecule type" value="Genomic_DNA"/>
</dbReference>
<dbReference type="Pfam" id="PF05860">
    <property type="entry name" value="TPS"/>
    <property type="match status" value="1"/>
</dbReference>
<dbReference type="InterPro" id="IPR008638">
    <property type="entry name" value="FhaB/CdiA-like_TPS"/>
</dbReference>
<reference evidence="2" key="1">
    <citation type="submission" date="2021-07" db="EMBL/GenBank/DDBJ databases">
        <authorList>
            <person name="Stanton E."/>
        </authorList>
    </citation>
    <scope>NUCLEOTIDE SEQUENCE</scope>
    <source>
        <strain evidence="2">2021EL-01139</strain>
    </source>
</reference>
<dbReference type="InterPro" id="IPR011050">
    <property type="entry name" value="Pectin_lyase_fold/virulence"/>
</dbReference>
<evidence type="ECO:0000313" key="2">
    <source>
        <dbReference type="EMBL" id="MBW3118544.1"/>
    </source>
</evidence>
<dbReference type="Gene3D" id="2.160.20.10">
    <property type="entry name" value="Single-stranded right-handed beta-helix, Pectin lyase-like"/>
    <property type="match status" value="1"/>
</dbReference>
<evidence type="ECO:0000313" key="3">
    <source>
        <dbReference type="Proteomes" id="UP001155882"/>
    </source>
</evidence>
<dbReference type="SMART" id="SM00912">
    <property type="entry name" value="Haemagg_act"/>
    <property type="match status" value="1"/>
</dbReference>
<dbReference type="AlphaFoldDB" id="A0AAE3CYZ4"/>
<protein>
    <submittedName>
        <fullName evidence="2">Filamentous hemagglutinin N-terminal domain-containing protein</fullName>
    </submittedName>
</protein>
<dbReference type="Proteomes" id="UP001155882">
    <property type="component" value="Unassembled WGS sequence"/>
</dbReference>
<dbReference type="NCBIfam" id="TIGR01901">
    <property type="entry name" value="adhes_NPXG"/>
    <property type="match status" value="1"/>
</dbReference>
<dbReference type="SUPFAM" id="SSF51126">
    <property type="entry name" value="Pectin lyase-like"/>
    <property type="match status" value="1"/>
</dbReference>
<comment type="caution">
    <text evidence="2">The sequence shown here is derived from an EMBL/GenBank/DDBJ whole genome shotgun (WGS) entry which is preliminary data.</text>
</comment>
<dbReference type="NCBIfam" id="TIGR01731">
    <property type="entry name" value="fil_hemag_20aa"/>
    <property type="match status" value="5"/>
</dbReference>
<dbReference type="InterPro" id="IPR010069">
    <property type="entry name" value="CdiA_FHA1_rpt"/>
</dbReference>
<name>A0AAE3CYZ4_PRORE</name>
<feature type="domain" description="Filamentous haemagglutinin FhaB/tRNA nuclease CdiA-like TPS" evidence="1">
    <location>
        <begin position="49"/>
        <end position="169"/>
    </location>
</feature>
<dbReference type="InterPro" id="IPR012334">
    <property type="entry name" value="Pectin_lyas_fold"/>
</dbReference>
<dbReference type="RefSeq" id="WP_165879313.1">
    <property type="nucleotide sequence ID" value="NZ_JAAOIA010000005.1"/>
</dbReference>
<proteinExistence type="predicted"/>
<evidence type="ECO:0000259" key="1">
    <source>
        <dbReference type="SMART" id="SM00912"/>
    </source>
</evidence>
<gene>
    <name evidence="2" type="ORF">KYI77_19030</name>
</gene>
<accession>A0AAE3CYZ4</accession>
<sequence length="702" mass="74524">MKQNNKEYYNNPTLKLKPVFLGISIFLGTISIAQADIVNTNGAGVIKAPNGATIVNIKTPSNNGVSHNIYSKFDVDKKGVVLNNSKADINTQLAGNIKANSNLQGNVATVILNEVNSNKATQLNGMIEVAGNSAQVIVANASGITCNNCGFINTNRATLTTGKITPQLNGDFTINVDKGQIVITDKFNSNSPTDILAKTAAISGKMNADEINIITGTNVISKNGQLIKSASSNTNTPNIAIDISALGGMYADKITLISTGNNSAISNKGIISAGDDGLRIASNGNIFNYKTMDAISDVNITATSNPAYAHNLSGIENTGAIKSKNSDININTDGYILNYSGGEITANQNLNADANMIGNYGGKIQATKGDMNIKTVNNVENSSNMFPNSIKSVILAGNELNINSGSIVYNNDALLTGRDITIEAAVSIENKNNALINAKRRMNLKSEEINNHTSSIKTTNGRMDLIAEKSLTNGKDSAIESGRLLTIETPSLINSGAIISKAGKSTINTDKLDNTAGYINATNLDINAENKIINKEGLISTNGNLVIKTNELDNRWSSDFSNHAQKYGVTDDKAGINAVDGSINIKANTFNNYIGEVKTNWTEKALASGDVQMNINENLYNSNGTISAFNNLKLNADIIDNGYHGLISADYNATINAKTALFNPYGTISSKNQTRVTAPMVYNSPDGKILGGEVIINTDNYY</sequence>